<dbReference type="Pfam" id="PF04142">
    <property type="entry name" value="Nuc_sug_transp"/>
    <property type="match status" value="1"/>
</dbReference>
<proteinExistence type="inferred from homology"/>
<feature type="transmembrane region" description="Helical" evidence="7">
    <location>
        <begin position="105"/>
        <end position="126"/>
    </location>
</feature>
<dbReference type="PIRSF" id="PIRSF005799">
    <property type="entry name" value="UDP-gal_transpt"/>
    <property type="match status" value="1"/>
</dbReference>
<evidence type="ECO:0008006" key="10">
    <source>
        <dbReference type="Google" id="ProtNLM"/>
    </source>
</evidence>
<gene>
    <name evidence="8" type="ORF">WMSIL1_LOCUS13850</name>
</gene>
<feature type="transmembrane region" description="Helical" evidence="7">
    <location>
        <begin position="37"/>
        <end position="58"/>
    </location>
</feature>
<evidence type="ECO:0000256" key="6">
    <source>
        <dbReference type="ARBA" id="ARBA00023136"/>
    </source>
</evidence>
<keyword evidence="9" id="KW-1185">Reference proteome</keyword>
<feature type="transmembrane region" description="Helical" evidence="7">
    <location>
        <begin position="290"/>
        <end position="309"/>
    </location>
</feature>
<feature type="transmembrane region" description="Helical" evidence="7">
    <location>
        <begin position="133"/>
        <end position="150"/>
    </location>
</feature>
<feature type="transmembrane region" description="Helical" evidence="7">
    <location>
        <begin position="200"/>
        <end position="217"/>
    </location>
</feature>
<accession>A0A564Z9U2</accession>
<keyword evidence="6 7" id="KW-0472">Membrane</keyword>
<feature type="transmembrane region" description="Helical" evidence="7">
    <location>
        <begin position="237"/>
        <end position="257"/>
    </location>
</feature>
<evidence type="ECO:0000313" key="8">
    <source>
        <dbReference type="EMBL" id="VUZ56172.1"/>
    </source>
</evidence>
<evidence type="ECO:0000256" key="7">
    <source>
        <dbReference type="SAM" id="Phobius"/>
    </source>
</evidence>
<dbReference type="AlphaFoldDB" id="A0A564Z9U2"/>
<dbReference type="GO" id="GO:0000139">
    <property type="term" value="C:Golgi membrane"/>
    <property type="evidence" value="ECO:0007669"/>
    <property type="project" value="InterPro"/>
</dbReference>
<protein>
    <recommendedName>
        <fullName evidence="10">UDP-galactose transporter</fullName>
    </recommendedName>
</protein>
<dbReference type="PANTHER" id="PTHR10231">
    <property type="entry name" value="NUCLEOTIDE-SUGAR TRANSMEMBRANE TRANSPORTER"/>
    <property type="match status" value="1"/>
</dbReference>
<dbReference type="Proteomes" id="UP000321570">
    <property type="component" value="Unassembled WGS sequence"/>
</dbReference>
<sequence length="319" mass="35912">MLGLKWDKVTYLILLSFQNVFHTLAMRYSRAEYRLKYFTSSVVILSEIIKFLISSFMLLQEKSPKHALSGIYYDPVDFFRTCIPAFIYVIQNSVLLFALSYLDAAIFQVTYQLKLFTTTIFSVLFLNRQLSTVQWISQVVLFVGVAAVQLQEQSENSSSFTSTSSPSMIGLAAVIFASLLSGFSAVYFEKILKNSPKSLWVRNFELSMASIFIATVGQMLGEREEVVEKGFFYGFDWLVWTTIALQSIGGIIVALVVKHTDNILKGFACSISIIITCIISVFFFNARLSWTFLFGTTCVVTAVVLYSAFPYKVGPKKAV</sequence>
<evidence type="ECO:0000256" key="2">
    <source>
        <dbReference type="ARBA" id="ARBA00009976"/>
    </source>
</evidence>
<dbReference type="EMBL" id="CABIJS010000699">
    <property type="protein sequence ID" value="VUZ56172.1"/>
    <property type="molecule type" value="Genomic_DNA"/>
</dbReference>
<dbReference type="GO" id="GO:0015165">
    <property type="term" value="F:pyrimidine nucleotide-sugar transmembrane transporter activity"/>
    <property type="evidence" value="ECO:0007669"/>
    <property type="project" value="InterPro"/>
</dbReference>
<dbReference type="SUPFAM" id="SSF103481">
    <property type="entry name" value="Multidrug resistance efflux transporter EmrE"/>
    <property type="match status" value="1"/>
</dbReference>
<evidence type="ECO:0000256" key="3">
    <source>
        <dbReference type="ARBA" id="ARBA00022597"/>
    </source>
</evidence>
<comment type="similarity">
    <text evidence="2">Belongs to the nucleotide-sugar transporter family. SLC35A subfamily.</text>
</comment>
<feature type="transmembrane region" description="Helical" evidence="7">
    <location>
        <begin position="170"/>
        <end position="188"/>
    </location>
</feature>
<evidence type="ECO:0000256" key="1">
    <source>
        <dbReference type="ARBA" id="ARBA00004141"/>
    </source>
</evidence>
<evidence type="ECO:0000256" key="5">
    <source>
        <dbReference type="ARBA" id="ARBA00022989"/>
    </source>
</evidence>
<organism evidence="8 9">
    <name type="scientific">Hymenolepis diminuta</name>
    <name type="common">Rat tapeworm</name>
    <dbReference type="NCBI Taxonomy" id="6216"/>
    <lineage>
        <taxon>Eukaryota</taxon>
        <taxon>Metazoa</taxon>
        <taxon>Spiralia</taxon>
        <taxon>Lophotrochozoa</taxon>
        <taxon>Platyhelminthes</taxon>
        <taxon>Cestoda</taxon>
        <taxon>Eucestoda</taxon>
        <taxon>Cyclophyllidea</taxon>
        <taxon>Hymenolepididae</taxon>
        <taxon>Hymenolepis</taxon>
    </lineage>
</organism>
<keyword evidence="5 7" id="KW-1133">Transmembrane helix</keyword>
<feature type="transmembrane region" description="Helical" evidence="7">
    <location>
        <begin position="264"/>
        <end position="284"/>
    </location>
</feature>
<dbReference type="InterPro" id="IPR007271">
    <property type="entry name" value="Nuc_sug_transpt"/>
</dbReference>
<keyword evidence="3" id="KW-0813">Transport</keyword>
<dbReference type="NCBIfam" id="TIGR00803">
    <property type="entry name" value="nst"/>
    <property type="match status" value="1"/>
</dbReference>
<keyword evidence="4 7" id="KW-0812">Transmembrane</keyword>
<reference evidence="8 9" key="1">
    <citation type="submission" date="2019-07" db="EMBL/GenBank/DDBJ databases">
        <authorList>
            <person name="Jastrzebski P J."/>
            <person name="Paukszto L."/>
            <person name="Jastrzebski P J."/>
        </authorList>
    </citation>
    <scope>NUCLEOTIDE SEQUENCE [LARGE SCALE GENOMIC DNA]</scope>
    <source>
        <strain evidence="8 9">WMS-il1</strain>
    </source>
</reference>
<dbReference type="InterPro" id="IPR037185">
    <property type="entry name" value="EmrE-like"/>
</dbReference>
<comment type="subcellular location">
    <subcellularLocation>
        <location evidence="1">Membrane</location>
        <topology evidence="1">Multi-pass membrane protein</topology>
    </subcellularLocation>
</comment>
<keyword evidence="3" id="KW-0762">Sugar transport</keyword>
<evidence type="ECO:0000313" key="9">
    <source>
        <dbReference type="Proteomes" id="UP000321570"/>
    </source>
</evidence>
<name>A0A564Z9U2_HYMDI</name>
<evidence type="ECO:0000256" key="4">
    <source>
        <dbReference type="ARBA" id="ARBA00022692"/>
    </source>
</evidence>